<comment type="caution">
    <text evidence="5">The sequence shown here is derived from an EMBL/GenBank/DDBJ whole genome shotgun (WGS) entry which is preliminary data.</text>
</comment>
<dbReference type="GO" id="GO:0018189">
    <property type="term" value="P:pyrroloquinoline quinone biosynthetic process"/>
    <property type="evidence" value="ECO:0007669"/>
    <property type="project" value="UniProtKB-UniRule"/>
</dbReference>
<dbReference type="EC" id="1.3.3.11" evidence="3"/>
<keyword evidence="6" id="KW-1185">Reference proteome</keyword>
<dbReference type="AlphaFoldDB" id="A0A4Q7YUG2"/>
<dbReference type="Proteomes" id="UP000292958">
    <property type="component" value="Unassembled WGS sequence"/>
</dbReference>
<reference evidence="5 6" key="1">
    <citation type="submission" date="2019-02" db="EMBL/GenBank/DDBJ databases">
        <title>Genomic Encyclopedia of Archaeal and Bacterial Type Strains, Phase II (KMG-II): from individual species to whole genera.</title>
        <authorList>
            <person name="Goeker M."/>
        </authorList>
    </citation>
    <scope>NUCLEOTIDE SEQUENCE [LARGE SCALE GENOMIC DNA]</scope>
    <source>
        <strain evidence="5 6">DSM 18101</strain>
    </source>
</reference>
<feature type="domain" description="Thiaminase-2/PQQC" evidence="4">
    <location>
        <begin position="25"/>
        <end position="234"/>
    </location>
</feature>
<evidence type="ECO:0000313" key="6">
    <source>
        <dbReference type="Proteomes" id="UP000292958"/>
    </source>
</evidence>
<name>A0A4Q7YUG2_9BACT</name>
<evidence type="ECO:0000256" key="1">
    <source>
        <dbReference type="ARBA" id="ARBA00022905"/>
    </source>
</evidence>
<keyword evidence="2 3" id="KW-0560">Oxidoreductase</keyword>
<dbReference type="InterPro" id="IPR011845">
    <property type="entry name" value="PqqC"/>
</dbReference>
<dbReference type="NCBIfam" id="TIGR02111">
    <property type="entry name" value="PQQ_syn_pqqC"/>
    <property type="match status" value="1"/>
</dbReference>
<accession>A0A4Q7YUG2</accession>
<dbReference type="InterPro" id="IPR016084">
    <property type="entry name" value="Haem_Oase-like_multi-hlx"/>
</dbReference>
<protein>
    <recommendedName>
        <fullName evidence="3">Pyrroloquinoline-quinone synthase</fullName>
        <ecNumber evidence="3">1.3.3.11</ecNumber>
    </recommendedName>
    <alternativeName>
        <fullName evidence="3">Coenzyme PQQ synthesis protein C</fullName>
    </alternativeName>
    <alternativeName>
        <fullName evidence="3">Pyrroloquinoline quinone biosynthesis protein C</fullName>
    </alternativeName>
</protein>
<organism evidence="5 6">
    <name type="scientific">Edaphobacter modestus</name>
    <dbReference type="NCBI Taxonomy" id="388466"/>
    <lineage>
        <taxon>Bacteria</taxon>
        <taxon>Pseudomonadati</taxon>
        <taxon>Acidobacteriota</taxon>
        <taxon>Terriglobia</taxon>
        <taxon>Terriglobales</taxon>
        <taxon>Acidobacteriaceae</taxon>
        <taxon>Edaphobacter</taxon>
    </lineage>
</organism>
<evidence type="ECO:0000313" key="5">
    <source>
        <dbReference type="EMBL" id="RZU40934.1"/>
    </source>
</evidence>
<evidence type="ECO:0000259" key="4">
    <source>
        <dbReference type="Pfam" id="PF03070"/>
    </source>
</evidence>
<dbReference type="EMBL" id="SHKW01000001">
    <property type="protein sequence ID" value="RZU40934.1"/>
    <property type="molecule type" value="Genomic_DNA"/>
</dbReference>
<dbReference type="Pfam" id="PF03070">
    <property type="entry name" value="TENA_THI-4"/>
    <property type="match status" value="1"/>
</dbReference>
<dbReference type="InterPro" id="IPR004305">
    <property type="entry name" value="Thiaminase-2/PQQC"/>
</dbReference>
<dbReference type="InterPro" id="IPR039068">
    <property type="entry name" value="PqqC-like"/>
</dbReference>
<dbReference type="Gene3D" id="1.20.910.10">
    <property type="entry name" value="Heme oxygenase-like"/>
    <property type="match status" value="1"/>
</dbReference>
<proteinExistence type="inferred from homology"/>
<dbReference type="PANTHER" id="PTHR40279">
    <property type="entry name" value="PQQC-LIKE PROTEIN"/>
    <property type="match status" value="1"/>
</dbReference>
<comment type="function">
    <text evidence="3">Ring cyclization and eight-electron oxidation of 3a-(2-amino-2-carboxyethyl)-4,5-dioxo-4,5,6,7,8,9-hexahydroquinoline-7,9-dicarboxylic-acid to PQQ.</text>
</comment>
<keyword evidence="1 3" id="KW-0884">PQQ biosynthesis</keyword>
<evidence type="ECO:0000256" key="2">
    <source>
        <dbReference type="ARBA" id="ARBA00023002"/>
    </source>
</evidence>
<dbReference type="UniPathway" id="UPA00539"/>
<dbReference type="GO" id="GO:0033732">
    <property type="term" value="F:pyrroloquinoline-quinone synthase activity"/>
    <property type="evidence" value="ECO:0007669"/>
    <property type="project" value="UniProtKB-EC"/>
</dbReference>
<dbReference type="PANTHER" id="PTHR40279:SF3">
    <property type="entry name" value="4-AMINOBENZOATE SYNTHASE"/>
    <property type="match status" value="1"/>
</dbReference>
<comment type="similarity">
    <text evidence="3">Belongs to the PqqC family.</text>
</comment>
<evidence type="ECO:0000256" key="3">
    <source>
        <dbReference type="HAMAP-Rule" id="MF_00654"/>
    </source>
</evidence>
<gene>
    <name evidence="3" type="primary">pqqC</name>
    <name evidence="5" type="ORF">BDD14_2423</name>
</gene>
<comment type="catalytic activity">
    <reaction evidence="3">
        <text>6-(2-amino-2-carboxyethyl)-7,8-dioxo-1,2,3,4,7,8-hexahydroquinoline-2,4-dicarboxylate + 3 O2 = pyrroloquinoline quinone + 2 H2O2 + 2 H2O + H(+)</text>
        <dbReference type="Rhea" id="RHEA:10692"/>
        <dbReference type="ChEBI" id="CHEBI:15377"/>
        <dbReference type="ChEBI" id="CHEBI:15378"/>
        <dbReference type="ChEBI" id="CHEBI:15379"/>
        <dbReference type="ChEBI" id="CHEBI:16240"/>
        <dbReference type="ChEBI" id="CHEBI:58442"/>
        <dbReference type="ChEBI" id="CHEBI:58778"/>
        <dbReference type="EC" id="1.3.3.11"/>
    </reaction>
</comment>
<comment type="pathway">
    <text evidence="3">Cofactor biosynthesis; pyrroloquinoline quinone biosynthesis.</text>
</comment>
<dbReference type="SUPFAM" id="SSF48613">
    <property type="entry name" value="Heme oxygenase-like"/>
    <property type="match status" value="1"/>
</dbReference>
<dbReference type="HAMAP" id="MF_00654">
    <property type="entry name" value="PQQ_syn_PqqC"/>
    <property type="match status" value="1"/>
</dbReference>
<sequence>MASGSMTMTTVVVETNLLSRQELRDRLQAVGDSRYHHRHPFHLRMHRGELTRGQLQAWALNRYYYQSRIPIKDSLLLAKSDDPAFRRAWRKRILDHDGDKDGYGGVEKWIQLAEASGLRREQVIPCTGVLPGVRYAVDAYLALVRDNSLLIAVASSLTELFSRDLISLRMDQMRLHYPYLTPGLAYFVGRLTQAPEDATFALDYVSTHAATRAQQEQVIQALEAKCAILWAQLDAIDYAYVVPGNIPPGAFVPDCD</sequence>